<protein>
    <recommendedName>
        <fullName evidence="4">5-formyltetrahydrofolate cyclo-ligase</fullName>
        <ecNumber evidence="4">6.3.3.2</ecNumber>
    </recommendedName>
</protein>
<dbReference type="NCBIfam" id="TIGR02727">
    <property type="entry name" value="MTHFS_bact"/>
    <property type="match status" value="1"/>
</dbReference>
<evidence type="ECO:0000256" key="1">
    <source>
        <dbReference type="ARBA" id="ARBA00010638"/>
    </source>
</evidence>
<comment type="cofactor">
    <cofactor evidence="4">
        <name>Mg(2+)</name>
        <dbReference type="ChEBI" id="CHEBI:18420"/>
    </cofactor>
</comment>
<dbReference type="InterPro" id="IPR037171">
    <property type="entry name" value="NagB/RpiA_transferase-like"/>
</dbReference>
<reference evidence="6" key="1">
    <citation type="submission" date="2023-07" db="EMBL/GenBank/DDBJ databases">
        <title>Thauera sp. CAU 1555 isolated from sand of Yaerae Beach.</title>
        <authorList>
            <person name="Kim W."/>
        </authorList>
    </citation>
    <scope>NUCLEOTIDE SEQUENCE [LARGE SCALE GENOMIC DNA]</scope>
    <source>
        <strain evidence="6">CAU 1555</strain>
    </source>
</reference>
<dbReference type="PANTHER" id="PTHR23407">
    <property type="entry name" value="ATPASE INHIBITOR/5-FORMYLTETRAHYDROFOLATE CYCLO-LIGASE"/>
    <property type="match status" value="1"/>
</dbReference>
<keyword evidence="6" id="KW-1185">Reference proteome</keyword>
<dbReference type="RefSeq" id="WP_187718696.1">
    <property type="nucleotide sequence ID" value="NZ_JACTAH010000002.1"/>
</dbReference>
<dbReference type="GO" id="GO:0030272">
    <property type="term" value="F:5-formyltetrahydrofolate cyclo-ligase activity"/>
    <property type="evidence" value="ECO:0007669"/>
    <property type="project" value="UniProtKB-EC"/>
</dbReference>
<dbReference type="InterPro" id="IPR024185">
    <property type="entry name" value="FTHF_cligase-like_sf"/>
</dbReference>
<keyword evidence="3 4" id="KW-0067">ATP-binding</keyword>
<gene>
    <name evidence="5" type="ORF">IFO67_13495</name>
</gene>
<keyword evidence="4" id="KW-0479">Metal-binding</keyword>
<evidence type="ECO:0000256" key="3">
    <source>
        <dbReference type="ARBA" id="ARBA00022840"/>
    </source>
</evidence>
<accession>A0ABR9BD16</accession>
<dbReference type="InterPro" id="IPR002698">
    <property type="entry name" value="FTHF_cligase"/>
</dbReference>
<dbReference type="Gene3D" id="3.40.50.10420">
    <property type="entry name" value="NagB/RpiA/CoA transferase-like"/>
    <property type="match status" value="1"/>
</dbReference>
<keyword evidence="5" id="KW-0436">Ligase</keyword>
<evidence type="ECO:0000313" key="6">
    <source>
        <dbReference type="Proteomes" id="UP000603602"/>
    </source>
</evidence>
<comment type="similarity">
    <text evidence="1 4">Belongs to the 5-formyltetrahydrofolate cyclo-ligase family.</text>
</comment>
<proteinExistence type="inferred from homology"/>
<dbReference type="Proteomes" id="UP000603602">
    <property type="component" value="Unassembled WGS sequence"/>
</dbReference>
<evidence type="ECO:0000313" key="5">
    <source>
        <dbReference type="EMBL" id="MBD8503903.1"/>
    </source>
</evidence>
<dbReference type="EC" id="6.3.3.2" evidence="4"/>
<dbReference type="PANTHER" id="PTHR23407:SF1">
    <property type="entry name" value="5-FORMYLTETRAHYDROFOLATE CYCLO-LIGASE"/>
    <property type="match status" value="1"/>
</dbReference>
<dbReference type="PIRSF" id="PIRSF006806">
    <property type="entry name" value="FTHF_cligase"/>
    <property type="match status" value="1"/>
</dbReference>
<dbReference type="Pfam" id="PF01812">
    <property type="entry name" value="5-FTHF_cyc-lig"/>
    <property type="match status" value="1"/>
</dbReference>
<evidence type="ECO:0000256" key="4">
    <source>
        <dbReference type="RuleBase" id="RU361279"/>
    </source>
</evidence>
<name>A0ABR9BD16_9RHOO</name>
<comment type="caution">
    <text evidence="5">The sequence shown here is derived from an EMBL/GenBank/DDBJ whole genome shotgun (WGS) entry which is preliminary data.</text>
</comment>
<organism evidence="5 6">
    <name type="scientific">Thauera sedimentorum</name>
    <dbReference type="NCBI Taxonomy" id="2767595"/>
    <lineage>
        <taxon>Bacteria</taxon>
        <taxon>Pseudomonadati</taxon>
        <taxon>Pseudomonadota</taxon>
        <taxon>Betaproteobacteria</taxon>
        <taxon>Rhodocyclales</taxon>
        <taxon>Zoogloeaceae</taxon>
        <taxon>Thauera</taxon>
    </lineage>
</organism>
<keyword evidence="2 4" id="KW-0547">Nucleotide-binding</keyword>
<dbReference type="EMBL" id="JACYTO010000002">
    <property type="protein sequence ID" value="MBD8503903.1"/>
    <property type="molecule type" value="Genomic_DNA"/>
</dbReference>
<dbReference type="SUPFAM" id="SSF100950">
    <property type="entry name" value="NagB/RpiA/CoA transferase-like"/>
    <property type="match status" value="1"/>
</dbReference>
<comment type="catalytic activity">
    <reaction evidence="4">
        <text>(6S)-5-formyl-5,6,7,8-tetrahydrofolate + ATP = (6R)-5,10-methenyltetrahydrofolate + ADP + phosphate</text>
        <dbReference type="Rhea" id="RHEA:10488"/>
        <dbReference type="ChEBI" id="CHEBI:30616"/>
        <dbReference type="ChEBI" id="CHEBI:43474"/>
        <dbReference type="ChEBI" id="CHEBI:57455"/>
        <dbReference type="ChEBI" id="CHEBI:57457"/>
        <dbReference type="ChEBI" id="CHEBI:456216"/>
        <dbReference type="EC" id="6.3.3.2"/>
    </reaction>
</comment>
<sequence length="203" mass="22142">MNQAASAVTNPGPDAAAAARQALRSNAVARREALSGEERERLERGIETHLDALCADLSPRVLAFCWPWRGEPDLRPWVARWLAQDAGRSVALPAVVERHRPLVFRRWWPGMQMELDRHGIPHPPGGESLHPDLVLVPLNAFDAQGYRLGYGGGYFDRTLATLDTVAVGVGFELGRAASVLPQAHDLPMDWLVTEAGVFRAGGA</sequence>
<evidence type="ECO:0000256" key="2">
    <source>
        <dbReference type="ARBA" id="ARBA00022741"/>
    </source>
</evidence>
<keyword evidence="4" id="KW-0460">Magnesium</keyword>